<dbReference type="PIRSF" id="PIRSF000105">
    <property type="entry name" value="HCDH"/>
    <property type="match status" value="1"/>
</dbReference>
<dbReference type="SUPFAM" id="SSF48179">
    <property type="entry name" value="6-phosphogluconate dehydrogenase C-terminal domain-like"/>
    <property type="match status" value="1"/>
</dbReference>
<dbReference type="SUPFAM" id="SSF51735">
    <property type="entry name" value="NAD(P)-binding Rossmann-fold domains"/>
    <property type="match status" value="1"/>
</dbReference>
<evidence type="ECO:0000313" key="4">
    <source>
        <dbReference type="EMBL" id="PYB72371.1"/>
    </source>
</evidence>
<name>A0ABX5NPC5_9HYPH</name>
<dbReference type="EMBL" id="QJRY01000005">
    <property type="protein sequence ID" value="PYB72371.1"/>
    <property type="molecule type" value="Genomic_DNA"/>
</dbReference>
<sequence>MTTRLAVIGCGLIGESWAALGLARGWDVSAWDPAEKSRASLPERIIRPLTHLNELHGWPISTAKLRVTQTLEEAVEGATLIQENAPEQVPLKQALYADIEATADARAIIASSTSALTWSSLSGTLKVPERFITAHPFNPPHLIPLVEIYGVDEGTLTRAEALYRELGRSPVRLKKEAVGHIANRLASALWREAVNIVAEGIADVADIDTAMRDGPGLRWSVTGAHMAYHLGGGPGGIRHYLAHLGPSQVKRWQSLGTPELTPELCERLIDGIERQAAGRTIPELENERDRLLIQLQKARQSGRNDHG</sequence>
<feature type="domain" description="3-hydroxyacyl-CoA dehydrogenase C-terminal" evidence="2">
    <location>
        <begin position="179"/>
        <end position="248"/>
    </location>
</feature>
<dbReference type="InterPro" id="IPR006108">
    <property type="entry name" value="3HC_DH_C"/>
</dbReference>
<dbReference type="Pfam" id="PF02737">
    <property type="entry name" value="3HCDH_N"/>
    <property type="match status" value="1"/>
</dbReference>
<dbReference type="Gene3D" id="3.40.50.720">
    <property type="entry name" value="NAD(P)-binding Rossmann-like Domain"/>
    <property type="match status" value="1"/>
</dbReference>
<dbReference type="PANTHER" id="PTHR48075">
    <property type="entry name" value="3-HYDROXYACYL-COA DEHYDROGENASE FAMILY PROTEIN"/>
    <property type="match status" value="1"/>
</dbReference>
<evidence type="ECO:0000259" key="3">
    <source>
        <dbReference type="Pfam" id="PF02737"/>
    </source>
</evidence>
<keyword evidence="5" id="KW-1185">Reference proteome</keyword>
<dbReference type="Proteomes" id="UP000247536">
    <property type="component" value="Unassembled WGS sequence"/>
</dbReference>
<reference evidence="4 5" key="1">
    <citation type="submission" date="2018-06" db="EMBL/GenBank/DDBJ databases">
        <title>Rhizobium wuzhouense sp. nov., isolated from roots of Oryza officinalis.</title>
        <authorList>
            <person name="Yuan T."/>
        </authorList>
    </citation>
    <scope>NUCLEOTIDE SEQUENCE [LARGE SCALE GENOMIC DNA]</scope>
    <source>
        <strain evidence="4 5">W44</strain>
    </source>
</reference>
<dbReference type="InterPro" id="IPR006176">
    <property type="entry name" value="3-OHacyl-CoA_DH_NAD-bd"/>
</dbReference>
<gene>
    <name evidence="4" type="ORF">DMY87_14635</name>
</gene>
<dbReference type="InterPro" id="IPR013328">
    <property type="entry name" value="6PGD_dom2"/>
</dbReference>
<evidence type="ECO:0000313" key="5">
    <source>
        <dbReference type="Proteomes" id="UP000247536"/>
    </source>
</evidence>
<dbReference type="Gene3D" id="1.10.1040.10">
    <property type="entry name" value="N-(1-d-carboxylethyl)-l-norvaline Dehydrogenase, domain 2"/>
    <property type="match status" value="1"/>
</dbReference>
<comment type="caution">
    <text evidence="4">The sequence shown here is derived from an EMBL/GenBank/DDBJ whole genome shotgun (WGS) entry which is preliminary data.</text>
</comment>
<dbReference type="RefSeq" id="WP_110792373.1">
    <property type="nucleotide sequence ID" value="NZ_QJRY01000005.1"/>
</dbReference>
<organism evidence="4 5">
    <name type="scientific">Rhizobium wuzhouense</name>
    <dbReference type="NCBI Taxonomy" id="1986026"/>
    <lineage>
        <taxon>Bacteria</taxon>
        <taxon>Pseudomonadati</taxon>
        <taxon>Pseudomonadota</taxon>
        <taxon>Alphaproteobacteria</taxon>
        <taxon>Hyphomicrobiales</taxon>
        <taxon>Rhizobiaceae</taxon>
        <taxon>Rhizobium/Agrobacterium group</taxon>
        <taxon>Rhizobium</taxon>
    </lineage>
</organism>
<dbReference type="InterPro" id="IPR022694">
    <property type="entry name" value="3-OHacyl-CoA_DH"/>
</dbReference>
<protein>
    <submittedName>
        <fullName evidence="4">3-hydroxyacyl-CoA dehydrogenase</fullName>
    </submittedName>
</protein>
<evidence type="ECO:0000256" key="1">
    <source>
        <dbReference type="ARBA" id="ARBA00023002"/>
    </source>
</evidence>
<accession>A0ABX5NPC5</accession>
<dbReference type="PANTHER" id="PTHR48075:SF5">
    <property type="entry name" value="3-HYDROXYBUTYRYL-COA DEHYDROGENASE"/>
    <property type="match status" value="1"/>
</dbReference>
<evidence type="ECO:0000259" key="2">
    <source>
        <dbReference type="Pfam" id="PF00725"/>
    </source>
</evidence>
<feature type="domain" description="3-hydroxyacyl-CoA dehydrogenase NAD binding" evidence="3">
    <location>
        <begin position="5"/>
        <end position="174"/>
    </location>
</feature>
<keyword evidence="1" id="KW-0560">Oxidoreductase</keyword>
<dbReference type="InterPro" id="IPR036291">
    <property type="entry name" value="NAD(P)-bd_dom_sf"/>
</dbReference>
<proteinExistence type="predicted"/>
<dbReference type="Pfam" id="PF00725">
    <property type="entry name" value="3HCDH"/>
    <property type="match status" value="1"/>
</dbReference>
<dbReference type="InterPro" id="IPR008927">
    <property type="entry name" value="6-PGluconate_DH-like_C_sf"/>
</dbReference>